<name>A0A1B6VXD5_9NEIS</name>
<dbReference type="EMBL" id="LXSQ01000023">
    <property type="protein sequence ID" value="OAM38652.1"/>
    <property type="molecule type" value="Genomic_DNA"/>
</dbReference>
<dbReference type="RefSeq" id="WP_064090446.1">
    <property type="nucleotide sequence ID" value="NZ_LXSQ01000023.1"/>
</dbReference>
<dbReference type="Proteomes" id="UP000077726">
    <property type="component" value="Unassembled WGS sequence"/>
</dbReference>
<keyword evidence="1" id="KW-0472">Membrane</keyword>
<dbReference type="STRING" id="1795832.A7Q00_10300"/>
<evidence type="ECO:0000313" key="3">
    <source>
        <dbReference type="Proteomes" id="UP000077726"/>
    </source>
</evidence>
<dbReference type="AlphaFoldDB" id="A0A1B6VXD5"/>
<feature type="transmembrane region" description="Helical" evidence="1">
    <location>
        <begin position="77"/>
        <end position="96"/>
    </location>
</feature>
<organism evidence="2 3">
    <name type="scientific">Eikenella halliae</name>
    <dbReference type="NCBI Taxonomy" id="1795832"/>
    <lineage>
        <taxon>Bacteria</taxon>
        <taxon>Pseudomonadati</taxon>
        <taxon>Pseudomonadota</taxon>
        <taxon>Betaproteobacteria</taxon>
        <taxon>Neisseriales</taxon>
        <taxon>Neisseriaceae</taxon>
        <taxon>Eikenella</taxon>
    </lineage>
</organism>
<gene>
    <name evidence="2" type="ORF">A7Q00_10300</name>
</gene>
<comment type="caution">
    <text evidence="2">The sequence shown here is derived from an EMBL/GenBank/DDBJ whole genome shotgun (WGS) entry which is preliminary data.</text>
</comment>
<keyword evidence="1" id="KW-1133">Transmembrane helix</keyword>
<keyword evidence="3" id="KW-1185">Reference proteome</keyword>
<evidence type="ECO:0000256" key="1">
    <source>
        <dbReference type="SAM" id="Phobius"/>
    </source>
</evidence>
<proteinExistence type="predicted"/>
<keyword evidence="1" id="KW-0812">Transmembrane</keyword>
<evidence type="ECO:0000313" key="2">
    <source>
        <dbReference type="EMBL" id="OAM38652.1"/>
    </source>
</evidence>
<sequence length="100" mass="11174">MFDDSVLFGVLFALSFTTNAVYLVFAVRLMRAEGWINGLLDLFFPSDSTVAFTRKLFAALLGRQPVQHPGLLAKTRIAFCLAMALMLLLFLFPLFINLPS</sequence>
<reference evidence="3" key="1">
    <citation type="submission" date="2016-05" db="EMBL/GenBank/DDBJ databases">
        <title>Draft genome of Corynebacterium afermentans subsp. afermentans LCDC 88199T.</title>
        <authorList>
            <person name="Bernier A.-M."/>
            <person name="Bernard K."/>
        </authorList>
    </citation>
    <scope>NUCLEOTIDE SEQUENCE [LARGE SCALE GENOMIC DNA]</scope>
    <source>
        <strain evidence="3">NML130454</strain>
    </source>
</reference>
<protein>
    <submittedName>
        <fullName evidence="2">Uncharacterized protein</fullName>
    </submittedName>
</protein>
<feature type="transmembrane region" description="Helical" evidence="1">
    <location>
        <begin position="6"/>
        <end position="27"/>
    </location>
</feature>
<accession>A0A1B6VXD5</accession>